<gene>
    <name evidence="1" type="ORF">LEP1GSC202_0017</name>
</gene>
<name>A0A5E8H7X0_9LEPT</name>
<reference evidence="1 2" key="1">
    <citation type="submission" date="2013-04" db="EMBL/GenBank/DDBJ databases">
        <authorList>
            <person name="Harkins D.M."/>
            <person name="Durkin A.S."/>
            <person name="Brinkac L.M."/>
            <person name="Haft D.H."/>
            <person name="Selengut J.D."/>
            <person name="Sanka R."/>
            <person name="DePew J."/>
            <person name="Purushe J."/>
            <person name="Hartskeerl R.A."/>
            <person name="Ahmed A."/>
            <person name="van der Linden H."/>
            <person name="Goris M.G.A."/>
            <person name="Vinetz J.M."/>
            <person name="Sutton G.G."/>
            <person name="Nierman W.C."/>
            <person name="Fouts D.E."/>
        </authorList>
    </citation>
    <scope>NUCLEOTIDE SEQUENCE [LARGE SCALE GENOMIC DNA]</scope>
    <source>
        <strain evidence="1 2">Sao Paulo</strain>
    </source>
</reference>
<evidence type="ECO:0000313" key="2">
    <source>
        <dbReference type="Proteomes" id="UP000013996"/>
    </source>
</evidence>
<organism evidence="1 2">
    <name type="scientific">Leptospira yanagawae serovar Saopaulo str. Sao Paulo = ATCC 700523</name>
    <dbReference type="NCBI Taxonomy" id="1249483"/>
    <lineage>
        <taxon>Bacteria</taxon>
        <taxon>Pseudomonadati</taxon>
        <taxon>Spirochaetota</taxon>
        <taxon>Spirochaetia</taxon>
        <taxon>Leptospirales</taxon>
        <taxon>Leptospiraceae</taxon>
        <taxon>Leptospira</taxon>
    </lineage>
</organism>
<comment type="caution">
    <text evidence="1">The sequence shown here is derived from an EMBL/GenBank/DDBJ whole genome shotgun (WGS) entry which is preliminary data.</text>
</comment>
<proteinExistence type="predicted"/>
<dbReference type="AlphaFoldDB" id="A0A5E8H7X0"/>
<dbReference type="Proteomes" id="UP000013996">
    <property type="component" value="Unassembled WGS sequence"/>
</dbReference>
<evidence type="ECO:0000313" key="1">
    <source>
        <dbReference type="EMBL" id="EOQ87259.1"/>
    </source>
</evidence>
<protein>
    <submittedName>
        <fullName evidence="1">Uncharacterized protein</fullName>
    </submittedName>
</protein>
<dbReference type="EMBL" id="AOGX02000041">
    <property type="protein sequence ID" value="EOQ87259.1"/>
    <property type="molecule type" value="Genomic_DNA"/>
</dbReference>
<sequence>MCREKREVEGVSISCLNSNQGRVFVNGKSRGSGWGFVNLL</sequence>
<accession>A0A5E8H7X0</accession>